<reference evidence="5" key="1">
    <citation type="submission" date="2023-03" db="EMBL/GenBank/DDBJ databases">
        <title>Chromosome-scale reference genome and RAD-based genetic map of yellow starthistle (Centaurea solstitialis) reveal putative structural variation and QTLs associated with invader traits.</title>
        <authorList>
            <person name="Reatini B."/>
            <person name="Cang F.A."/>
            <person name="Jiang Q."/>
            <person name="Mckibben M.T.W."/>
            <person name="Barker M.S."/>
            <person name="Rieseberg L.H."/>
            <person name="Dlugosch K.M."/>
        </authorList>
    </citation>
    <scope>NUCLEOTIDE SEQUENCE</scope>
    <source>
        <strain evidence="5">CAN-66</strain>
        <tissue evidence="5">Leaf</tissue>
    </source>
</reference>
<dbReference type="AlphaFoldDB" id="A0AA38WD79"/>
<organism evidence="5 6">
    <name type="scientific">Centaurea solstitialis</name>
    <name type="common">yellow star-thistle</name>
    <dbReference type="NCBI Taxonomy" id="347529"/>
    <lineage>
        <taxon>Eukaryota</taxon>
        <taxon>Viridiplantae</taxon>
        <taxon>Streptophyta</taxon>
        <taxon>Embryophyta</taxon>
        <taxon>Tracheophyta</taxon>
        <taxon>Spermatophyta</taxon>
        <taxon>Magnoliopsida</taxon>
        <taxon>eudicotyledons</taxon>
        <taxon>Gunneridae</taxon>
        <taxon>Pentapetalae</taxon>
        <taxon>asterids</taxon>
        <taxon>campanulids</taxon>
        <taxon>Asterales</taxon>
        <taxon>Asteraceae</taxon>
        <taxon>Carduoideae</taxon>
        <taxon>Cardueae</taxon>
        <taxon>Centaureinae</taxon>
        <taxon>Centaurea</taxon>
    </lineage>
</organism>
<dbReference type="InterPro" id="IPR004242">
    <property type="entry name" value="Transposase_21"/>
</dbReference>
<comment type="caution">
    <text evidence="5">The sequence shown here is derived from an EMBL/GenBank/DDBJ whole genome shotgun (WGS) entry which is preliminary data.</text>
</comment>
<evidence type="ECO:0000259" key="4">
    <source>
        <dbReference type="Pfam" id="PF13963"/>
    </source>
</evidence>
<dbReference type="InterPro" id="IPR029480">
    <property type="entry name" value="Transpos_assoc"/>
</dbReference>
<proteinExistence type="predicted"/>
<feature type="compositionally biased region" description="Basic and acidic residues" evidence="1">
    <location>
        <begin position="1205"/>
        <end position="1226"/>
    </location>
</feature>
<feature type="domain" description="DUF4216" evidence="2">
    <location>
        <begin position="930"/>
        <end position="1009"/>
    </location>
</feature>
<dbReference type="Pfam" id="PF13963">
    <property type="entry name" value="Transpos_assoc"/>
    <property type="match status" value="1"/>
</dbReference>
<name>A0AA38WD79_9ASTR</name>
<dbReference type="PANTHER" id="PTHR48258:SF4">
    <property type="entry name" value="DUF4216 DOMAIN-CONTAINING PROTEIN"/>
    <property type="match status" value="1"/>
</dbReference>
<keyword evidence="6" id="KW-1185">Reference proteome</keyword>
<dbReference type="Pfam" id="PF13960">
    <property type="entry name" value="DUF4218"/>
    <property type="match status" value="1"/>
</dbReference>
<feature type="region of interest" description="Disordered" evidence="1">
    <location>
        <begin position="1074"/>
        <end position="1099"/>
    </location>
</feature>
<dbReference type="Proteomes" id="UP001172457">
    <property type="component" value="Chromosome 3"/>
</dbReference>
<dbReference type="Pfam" id="PF13952">
    <property type="entry name" value="DUF4216"/>
    <property type="match status" value="1"/>
</dbReference>
<feature type="domain" description="Transposase-associated" evidence="4">
    <location>
        <begin position="8"/>
        <end position="95"/>
    </location>
</feature>
<dbReference type="EMBL" id="JARYMX010000003">
    <property type="protein sequence ID" value="KAJ9556277.1"/>
    <property type="molecule type" value="Genomic_DNA"/>
</dbReference>
<evidence type="ECO:0008006" key="7">
    <source>
        <dbReference type="Google" id="ProtNLM"/>
    </source>
</evidence>
<gene>
    <name evidence="5" type="ORF">OSB04_010891</name>
</gene>
<feature type="region of interest" description="Disordered" evidence="1">
    <location>
        <begin position="1198"/>
        <end position="1226"/>
    </location>
</feature>
<evidence type="ECO:0000256" key="1">
    <source>
        <dbReference type="SAM" id="MobiDB-lite"/>
    </source>
</evidence>
<dbReference type="Pfam" id="PF02992">
    <property type="entry name" value="Transposase_21"/>
    <property type="match status" value="1"/>
</dbReference>
<evidence type="ECO:0000313" key="6">
    <source>
        <dbReference type="Proteomes" id="UP001172457"/>
    </source>
</evidence>
<feature type="domain" description="DUF4218" evidence="3">
    <location>
        <begin position="655"/>
        <end position="762"/>
    </location>
</feature>
<evidence type="ECO:0000313" key="5">
    <source>
        <dbReference type="EMBL" id="KAJ9556277.1"/>
    </source>
</evidence>
<dbReference type="InterPro" id="IPR025452">
    <property type="entry name" value="DUF4218"/>
</dbReference>
<evidence type="ECO:0000259" key="3">
    <source>
        <dbReference type="Pfam" id="PF13960"/>
    </source>
</evidence>
<feature type="compositionally biased region" description="Acidic residues" evidence="1">
    <location>
        <begin position="1081"/>
        <end position="1099"/>
    </location>
</feature>
<sequence length="1259" mass="146098">MMSFRTDRRWMLKRWNSEGYLKEDYCDKLREFLDFAFSNEENVERYAKNEETVLRIKCPCCRCKTDHYAERDDVNLHLLKYGFMRDYTTWWAHGEQVPNPAAKGFYDMIQDADEPLYAGCHNYSKLEAATKLLNWKLECNVPDSAYNQALSIMKDILPDGEKLVGNFYETKRILKKFSLPKEKIDACKNHCMLFYKDDSCLTRCRVCGEYRYKNNDRKKVPNLVLTYMPITPRLQRLYMSNKMAKEMTWHHDHKKTPGVMVHPSDGEAWKHFDSNHPSFAEEIRNVRLGLCTEGFGPNSSNSDLYSSWSVFLTIYNLPPSMGLKESNVKLALVIPGKKSPGQNLDVFLRPLVDELKMLYEEGVVTYDAYRKENFTMKAMVLWTVSDFPSYAILSGWSMHGKLACPYCMDKGGSFQLQNGGKICWFDCHRKHLPKKHPFRRDIAGFRARTVVASHLPPELTGDQIWEQIHHLPTVYEGVPFRQTNSRIDGFGISHNWVKKSILWELPYWRTLLIRHNLDVLHIEKSVFENLFNTVMDMPKTKDDMKARQDLEAYCNRPQLHILKVDNKVMKPKAAYTLTKLQVQKVLEWLKKLKIPDGYGSNIGDCVNLEDDNFCSFKNQDCHVFMQRLLPIALKGMLPNQIWDVITELSTIFRILCSQVLRINDLIPLQERIIETVCNLEKVFPPGFFDFVGHLLIHLTREAILGGPVQYRWMYSYERKLGFLKRSVRNNARVDGSILESYLVNELATYCSLYFELSRESHNSALDVPTSLRTDSRLNIFKAPCQRLFHKGGKRRALTDDELKKAHTYILLNCEEVVTSFWSEFEAWIKQEEPGIEDEAFDKRLDEDFAEWFKKRVMQGSDRSIEHLKVLAQGPSRHVWSHRGYYVNGYKFHTLKHRDGRVRHNNGVCVKGSVYNYTEPDYYGLLDEVLEVEYPSAKRCVVVLFKCTWFDAYHCYRGVRVDHKHNLVDVQYKSRLRPEKDGPFILASQATQVYYAPYPSMTNDLNDWWAIIEMKPRGIFEVAEGATKAPDEDDVDAEDFFQEKKMLLSKTFVAINEDPEPFCLVTPGEFINVSDNTNTEVTDGEEEFQDTNGDSDEDNNDVVSHEVSWSETGESDSPGEVAAIEACRQDMVRKYGAADFDQEMWDRAAGRKTENQMHEVYVKPDPKFLRAASQGSSSTYRPYAPVAPPSEAQQLKGMMESMMQRQESEKVEREAREAAQEKEMEKQRVELEAVRGDMQQQVKALTEFMRTNPPPPPPSG</sequence>
<protein>
    <recommendedName>
        <fullName evidence="7">Transposase</fullName>
    </recommendedName>
</protein>
<evidence type="ECO:0000259" key="2">
    <source>
        <dbReference type="Pfam" id="PF13952"/>
    </source>
</evidence>
<dbReference type="InterPro" id="IPR025312">
    <property type="entry name" value="DUF4216"/>
</dbReference>
<accession>A0AA38WD79</accession>
<dbReference type="PANTHER" id="PTHR48258">
    <property type="entry name" value="DUF4218 DOMAIN-CONTAINING PROTEIN-RELATED"/>
    <property type="match status" value="1"/>
</dbReference>